<dbReference type="RefSeq" id="WP_077589195.1">
    <property type="nucleotide sequence ID" value="NZ_CP019640.1"/>
</dbReference>
<reference evidence="2 3" key="1">
    <citation type="submission" date="2017-02" db="EMBL/GenBank/DDBJ databases">
        <title>The complete genomic sequence of a novel cold adapted crude oil-degrading bacterium Planococcus qaidamina Y42.</title>
        <authorList>
            <person name="Yang R."/>
        </authorList>
    </citation>
    <scope>NUCLEOTIDE SEQUENCE [LARGE SCALE GENOMIC DNA]</scope>
    <source>
        <strain evidence="2 3">Y42</strain>
    </source>
</reference>
<sequence>MKPKLGPREAAGRFISKYFPDCTGAVLAGSVVRGEATETSDLDIIVFDPAVPDAYRESLVDFGWPIEVFVHNFSSYSAFFASDCTRARPSLPRMLTEGIVLRGSKELTAIKEQAQALLERGPDAWSEETIRSKRYFLTDALEDFIGCTDRTEELFIAGTLGELISEFELRTHRRWIGTSKWIVRALKEYDPDFAAAFTSAFEHYYRNEMKEDLIRLADQVLAPHGGRLFSGFSLGKS</sequence>
<evidence type="ECO:0000259" key="1">
    <source>
        <dbReference type="Pfam" id="PF01909"/>
    </source>
</evidence>
<name>A0A1Q2KYU6_9BACL</name>
<keyword evidence="3" id="KW-1185">Reference proteome</keyword>
<dbReference type="Pfam" id="PF01909">
    <property type="entry name" value="NTP_transf_2"/>
    <property type="match status" value="1"/>
</dbReference>
<dbReference type="OrthoDB" id="43980at2"/>
<dbReference type="InterPro" id="IPR043519">
    <property type="entry name" value="NT_sf"/>
</dbReference>
<dbReference type="GO" id="GO:0016779">
    <property type="term" value="F:nucleotidyltransferase activity"/>
    <property type="evidence" value="ECO:0007669"/>
    <property type="project" value="InterPro"/>
</dbReference>
<organism evidence="2 3">
    <name type="scientific">Planococcus lenghuensis</name>
    <dbReference type="NCBI Taxonomy" id="2213202"/>
    <lineage>
        <taxon>Bacteria</taxon>
        <taxon>Bacillati</taxon>
        <taxon>Bacillota</taxon>
        <taxon>Bacilli</taxon>
        <taxon>Bacillales</taxon>
        <taxon>Caryophanaceae</taxon>
        <taxon>Planococcus</taxon>
    </lineage>
</organism>
<evidence type="ECO:0000313" key="3">
    <source>
        <dbReference type="Proteomes" id="UP000188184"/>
    </source>
</evidence>
<protein>
    <submittedName>
        <fullName evidence="2">Nucleotidyltransferase</fullName>
    </submittedName>
</protein>
<dbReference type="AlphaFoldDB" id="A0A1Q2KYU6"/>
<feature type="domain" description="Polymerase nucleotidyl transferase" evidence="1">
    <location>
        <begin position="23"/>
        <end position="54"/>
    </location>
</feature>
<dbReference type="Proteomes" id="UP000188184">
    <property type="component" value="Chromosome"/>
</dbReference>
<evidence type="ECO:0000313" key="2">
    <source>
        <dbReference type="EMBL" id="AQQ53306.1"/>
    </source>
</evidence>
<dbReference type="SUPFAM" id="SSF81301">
    <property type="entry name" value="Nucleotidyltransferase"/>
    <property type="match status" value="1"/>
</dbReference>
<dbReference type="EMBL" id="CP019640">
    <property type="protein sequence ID" value="AQQ53306.1"/>
    <property type="molecule type" value="Genomic_DNA"/>
</dbReference>
<dbReference type="InterPro" id="IPR002934">
    <property type="entry name" value="Polymerase_NTP_transf_dom"/>
</dbReference>
<gene>
    <name evidence="2" type="ORF">B0X71_09600</name>
</gene>
<dbReference type="CDD" id="cd05403">
    <property type="entry name" value="NT_KNTase_like"/>
    <property type="match status" value="1"/>
</dbReference>
<dbReference type="Gene3D" id="3.30.460.10">
    <property type="entry name" value="Beta Polymerase, domain 2"/>
    <property type="match status" value="1"/>
</dbReference>
<dbReference type="KEGG" id="pmar:B0X71_09600"/>
<keyword evidence="2" id="KW-0808">Transferase</keyword>
<accession>A0A1Q2KYU6</accession>
<proteinExistence type="predicted"/>